<evidence type="ECO:0008006" key="3">
    <source>
        <dbReference type="Google" id="ProtNLM"/>
    </source>
</evidence>
<organism evidence="1 2">
    <name type="scientific">Coniella lustricola</name>
    <dbReference type="NCBI Taxonomy" id="2025994"/>
    <lineage>
        <taxon>Eukaryota</taxon>
        <taxon>Fungi</taxon>
        <taxon>Dikarya</taxon>
        <taxon>Ascomycota</taxon>
        <taxon>Pezizomycotina</taxon>
        <taxon>Sordariomycetes</taxon>
        <taxon>Sordariomycetidae</taxon>
        <taxon>Diaporthales</taxon>
        <taxon>Schizoparmaceae</taxon>
        <taxon>Coniella</taxon>
    </lineage>
</organism>
<protein>
    <recommendedName>
        <fullName evidence="3">Condensation domain-containing protein</fullName>
    </recommendedName>
</protein>
<dbReference type="InterPro" id="IPR023213">
    <property type="entry name" value="CAT-like_dom_sf"/>
</dbReference>
<dbReference type="Gene3D" id="3.30.559.30">
    <property type="entry name" value="Nonribosomal peptide synthetase, condensation domain"/>
    <property type="match status" value="1"/>
</dbReference>
<reference evidence="1 2" key="1">
    <citation type="journal article" date="2018" name="Mycol. Prog.">
        <title>Coniella lustricola, a new species from submerged detritus.</title>
        <authorList>
            <person name="Raudabaugh D.B."/>
            <person name="Iturriaga T."/>
            <person name="Carver A."/>
            <person name="Mondo S."/>
            <person name="Pangilinan J."/>
            <person name="Lipzen A."/>
            <person name="He G."/>
            <person name="Amirebrahimi M."/>
            <person name="Grigoriev I.V."/>
            <person name="Miller A.N."/>
        </authorList>
    </citation>
    <scope>NUCLEOTIDE SEQUENCE [LARGE SCALE GENOMIC DNA]</scope>
    <source>
        <strain evidence="1 2">B22-T-1</strain>
    </source>
</reference>
<dbReference type="OrthoDB" id="2548233at2759"/>
<dbReference type="AlphaFoldDB" id="A0A2T3A279"/>
<name>A0A2T3A279_9PEZI</name>
<keyword evidence="2" id="KW-1185">Reference proteome</keyword>
<dbReference type="PANTHER" id="PTHR42034">
    <property type="entry name" value="CHROMOSOME 7, WHOLE GENOME SHOTGUN SEQUENCE-RELATED"/>
    <property type="match status" value="1"/>
</dbReference>
<proteinExistence type="predicted"/>
<evidence type="ECO:0000313" key="1">
    <source>
        <dbReference type="EMBL" id="PSR81493.1"/>
    </source>
</evidence>
<dbReference type="EMBL" id="KZ678501">
    <property type="protein sequence ID" value="PSR81493.1"/>
    <property type="molecule type" value="Genomic_DNA"/>
</dbReference>
<dbReference type="Gene3D" id="3.30.559.10">
    <property type="entry name" value="Chloramphenicol acetyltransferase-like domain"/>
    <property type="match status" value="1"/>
</dbReference>
<accession>A0A2T3A279</accession>
<dbReference type="PANTHER" id="PTHR42034:SF1">
    <property type="entry name" value="CONDENSATION DOMAIN-CONTAINING PROTEIN"/>
    <property type="match status" value="1"/>
</dbReference>
<evidence type="ECO:0000313" key="2">
    <source>
        <dbReference type="Proteomes" id="UP000241462"/>
    </source>
</evidence>
<dbReference type="Proteomes" id="UP000241462">
    <property type="component" value="Unassembled WGS sequence"/>
</dbReference>
<dbReference type="InParanoid" id="A0A2T3A279"/>
<gene>
    <name evidence="1" type="ORF">BD289DRAFT_439026</name>
</gene>
<sequence>MSWAQTTPGHWQRQLGENERMIKWIGDQAHSADKEQWSIHATGTFVVSATTGGGVLTGESNELWQRMRRAWMCLRFQHPGMASTADQEGQMLYYNVPSDSETLEAWADESLHRLSMSPPTAIADLVASLGHAPYTIGYFIPDSGQFLLHTSHWRTDGYGVLQLLAAFFEAVAADDPDDPKTLAWGEEPSRLAPSIEEVLELPKEPTNEIRRAAALCLASGRHVLGSIGLPFRQNSRSTSGSTRSLRRSLPQTVTNRIMVACEDHGIGLQAAVHASLAVANFYGGGLAGNTGAQKHYTSNIRFSLRPYLKPPFNSARYAAALYTGSYMAKVDALTGWKDAAAYYDHLYREGLNTEFLLARRQFAIQALGMMQAAAARSGGEAAPLVRSEIDISSVGDAEVLIAPVIEGRGRRVLKIEVLDISLGLECQTQETYLFVWVFKGKLELNLVYNEGFYTADFMGEMLDIVVSTLQKELHASE</sequence>